<keyword evidence="2" id="KW-0418">Kinase</keyword>
<reference evidence="2 3" key="1">
    <citation type="submission" date="2019-03" db="EMBL/GenBank/DDBJ databases">
        <title>Single cell metagenomics reveals metabolic interactions within the superorganism composed of flagellate Streblomastix strix and complex community of Bacteroidetes bacteria on its surface.</title>
        <authorList>
            <person name="Treitli S.C."/>
            <person name="Kolisko M."/>
            <person name="Husnik F."/>
            <person name="Keeling P."/>
            <person name="Hampl V."/>
        </authorList>
    </citation>
    <scope>NUCLEOTIDE SEQUENCE [LARGE SCALE GENOMIC DNA]</scope>
    <source>
        <strain evidence="2">ST1C</strain>
    </source>
</reference>
<feature type="domain" description="Protein kinase" evidence="1">
    <location>
        <begin position="1"/>
        <end position="132"/>
    </location>
</feature>
<dbReference type="GO" id="GO:0004674">
    <property type="term" value="F:protein serine/threonine kinase activity"/>
    <property type="evidence" value="ECO:0007669"/>
    <property type="project" value="InterPro"/>
</dbReference>
<protein>
    <submittedName>
        <fullName evidence="2">Putative AGC family protein kinase</fullName>
    </submittedName>
</protein>
<evidence type="ECO:0000313" key="2">
    <source>
        <dbReference type="EMBL" id="KAA6354465.1"/>
    </source>
</evidence>
<dbReference type="OrthoDB" id="10252171at2759"/>
<dbReference type="Gene3D" id="1.10.510.10">
    <property type="entry name" value="Transferase(Phosphotransferase) domain 1"/>
    <property type="match status" value="1"/>
</dbReference>
<keyword evidence="2" id="KW-0808">Transferase</keyword>
<evidence type="ECO:0000313" key="3">
    <source>
        <dbReference type="Proteomes" id="UP000324800"/>
    </source>
</evidence>
<dbReference type="PANTHER" id="PTHR24348">
    <property type="entry name" value="SERINE/THREONINE-PROTEIN KINASE UNC-51-RELATED"/>
    <property type="match status" value="1"/>
</dbReference>
<evidence type="ECO:0000259" key="1">
    <source>
        <dbReference type="PROSITE" id="PS50011"/>
    </source>
</evidence>
<dbReference type="Proteomes" id="UP000324800">
    <property type="component" value="Unassembled WGS sequence"/>
</dbReference>
<dbReference type="InterPro" id="IPR000719">
    <property type="entry name" value="Prot_kinase_dom"/>
</dbReference>
<feature type="non-terminal residue" evidence="2">
    <location>
        <position position="132"/>
    </location>
</feature>
<dbReference type="GO" id="GO:0005524">
    <property type="term" value="F:ATP binding"/>
    <property type="evidence" value="ECO:0007669"/>
    <property type="project" value="InterPro"/>
</dbReference>
<dbReference type="PROSITE" id="PS00108">
    <property type="entry name" value="PROTEIN_KINASE_ST"/>
    <property type="match status" value="1"/>
</dbReference>
<sequence length="132" mass="14851">MPVLPISTIRAIMKQILLGLRLLHEKGIVHRDIKEPNILLHSPPGSGRVIFKIGDLGIVKILKNVNKETLMTKIGTAIFMAPEVEIGDRIADGKVDVWATGLILYQLLCHEYPYDFLEAQFLIRPTIIQDDI</sequence>
<dbReference type="AlphaFoldDB" id="A0A5J4TAJ8"/>
<dbReference type="InterPro" id="IPR045269">
    <property type="entry name" value="Atg1-like"/>
</dbReference>
<dbReference type="PROSITE" id="PS50011">
    <property type="entry name" value="PROTEIN_KINASE_DOM"/>
    <property type="match status" value="1"/>
</dbReference>
<organism evidence="2 3">
    <name type="scientific">Streblomastix strix</name>
    <dbReference type="NCBI Taxonomy" id="222440"/>
    <lineage>
        <taxon>Eukaryota</taxon>
        <taxon>Metamonada</taxon>
        <taxon>Preaxostyla</taxon>
        <taxon>Oxymonadida</taxon>
        <taxon>Streblomastigidae</taxon>
        <taxon>Streblomastix</taxon>
    </lineage>
</organism>
<name>A0A5J4TAJ8_9EUKA</name>
<gene>
    <name evidence="2" type="ORF">EZS28_050008</name>
</gene>
<dbReference type="InterPro" id="IPR011009">
    <property type="entry name" value="Kinase-like_dom_sf"/>
</dbReference>
<comment type="caution">
    <text evidence="2">The sequence shown here is derived from an EMBL/GenBank/DDBJ whole genome shotgun (WGS) entry which is preliminary data.</text>
</comment>
<dbReference type="EMBL" id="SNRW01036273">
    <property type="protein sequence ID" value="KAA6354465.1"/>
    <property type="molecule type" value="Genomic_DNA"/>
</dbReference>
<proteinExistence type="predicted"/>
<dbReference type="GO" id="GO:0005737">
    <property type="term" value="C:cytoplasm"/>
    <property type="evidence" value="ECO:0007669"/>
    <property type="project" value="TreeGrafter"/>
</dbReference>
<dbReference type="InterPro" id="IPR008271">
    <property type="entry name" value="Ser/Thr_kinase_AS"/>
</dbReference>
<dbReference type="Pfam" id="PF00069">
    <property type="entry name" value="Pkinase"/>
    <property type="match status" value="1"/>
</dbReference>
<accession>A0A5J4TAJ8</accession>
<dbReference type="GO" id="GO:0010506">
    <property type="term" value="P:regulation of autophagy"/>
    <property type="evidence" value="ECO:0007669"/>
    <property type="project" value="InterPro"/>
</dbReference>
<dbReference type="SUPFAM" id="SSF56112">
    <property type="entry name" value="Protein kinase-like (PK-like)"/>
    <property type="match status" value="1"/>
</dbReference>
<dbReference type="SMART" id="SM00220">
    <property type="entry name" value="S_TKc"/>
    <property type="match status" value="1"/>
</dbReference>